<keyword evidence="2" id="KW-1185">Reference proteome</keyword>
<protein>
    <submittedName>
        <fullName evidence="1">Uncharacterized protein</fullName>
    </submittedName>
</protein>
<accession>A0A974BL44</accession>
<dbReference type="RefSeq" id="WP_179238905.1">
    <property type="nucleotide sequence ID" value="NZ_JACBNQ010000018.1"/>
</dbReference>
<dbReference type="EMBL" id="JACBNQ010000018">
    <property type="protein sequence ID" value="NYB75199.1"/>
    <property type="molecule type" value="Genomic_DNA"/>
</dbReference>
<gene>
    <name evidence="1" type="ORF">HZF24_13705</name>
</gene>
<comment type="caution">
    <text evidence="1">The sequence shown here is derived from an EMBL/GenBank/DDBJ whole genome shotgun (WGS) entry which is preliminary data.</text>
</comment>
<proteinExistence type="predicted"/>
<dbReference type="AlphaFoldDB" id="A0A974BL44"/>
<evidence type="ECO:0000313" key="1">
    <source>
        <dbReference type="EMBL" id="NYB75199.1"/>
    </source>
</evidence>
<organism evidence="1 2">
    <name type="scientific">Sedimentibacter hydroxybenzoicus DSM 7310</name>
    <dbReference type="NCBI Taxonomy" id="1123245"/>
    <lineage>
        <taxon>Bacteria</taxon>
        <taxon>Bacillati</taxon>
        <taxon>Bacillota</taxon>
        <taxon>Tissierellia</taxon>
        <taxon>Sedimentibacter</taxon>
    </lineage>
</organism>
<evidence type="ECO:0000313" key="2">
    <source>
        <dbReference type="Proteomes" id="UP000611629"/>
    </source>
</evidence>
<reference evidence="1" key="1">
    <citation type="submission" date="2020-07" db="EMBL/GenBank/DDBJ databases">
        <title>Genomic analysis of a strain of Sedimentibacter Hydroxybenzoicus DSM7310.</title>
        <authorList>
            <person name="Ma S."/>
        </authorList>
    </citation>
    <scope>NUCLEOTIDE SEQUENCE</scope>
    <source>
        <strain evidence="1">DSM 7310</strain>
    </source>
</reference>
<sequence>MKLLLHLQYKRPTPNRSIWGVCLKHRKILILFLIILILPSCSINNLEKAKNNNEFASEYNDVIKDYNRLAAKFTEIARFIDKNTKGNTYEFDTKAWKDYDKKKSDVVLSIDKLNNFEFKYQENMLCMEEINPLISNIEEYLNVIDKFRSGSYYFDYNEFNDKLEKLYNNILKQSNIVSDTFNNIYNQYIIQ</sequence>
<dbReference type="Proteomes" id="UP000611629">
    <property type="component" value="Unassembled WGS sequence"/>
</dbReference>
<name>A0A974BL44_SEDHY</name>